<sequence length="71" mass="7366">MTAEDVEEWLDNWIENELVAPGVDIPGAVQACRTAAQAAGISDAALTRAAGGDLHAHLAEEHAAISNAPDF</sequence>
<dbReference type="STRING" id="320497.A0U93_06035"/>
<dbReference type="KEGG" id="nch:A0U93_06035"/>
<dbReference type="Proteomes" id="UP000188604">
    <property type="component" value="Chromosome"/>
</dbReference>
<reference evidence="1 2" key="1">
    <citation type="submission" date="2016-03" db="EMBL/GenBank/DDBJ databases">
        <title>Acetic acid bacteria sequencing.</title>
        <authorList>
            <person name="Brandt J."/>
            <person name="Jakob F."/>
            <person name="Vogel R.F."/>
        </authorList>
    </citation>
    <scope>NUCLEOTIDE SEQUENCE [LARGE SCALE GENOMIC DNA]</scope>
    <source>
        <strain evidence="1 2">NBRC 101099</strain>
    </source>
</reference>
<keyword evidence="2" id="KW-1185">Reference proteome</keyword>
<proteinExistence type="predicted"/>
<evidence type="ECO:0000313" key="1">
    <source>
        <dbReference type="EMBL" id="AQS87566.1"/>
    </source>
</evidence>
<evidence type="ECO:0000313" key="2">
    <source>
        <dbReference type="Proteomes" id="UP000188604"/>
    </source>
</evidence>
<name>A0A1U9KP38_9PROT</name>
<accession>A0A1U9KP38</accession>
<dbReference type="EMBL" id="CP014691">
    <property type="protein sequence ID" value="AQS87566.1"/>
    <property type="molecule type" value="Genomic_DNA"/>
</dbReference>
<gene>
    <name evidence="1" type="ORF">A0U93_06035</name>
</gene>
<protein>
    <submittedName>
        <fullName evidence="1">Uncharacterized protein</fullName>
    </submittedName>
</protein>
<dbReference type="AlphaFoldDB" id="A0A1U9KP38"/>
<dbReference type="RefSeq" id="WP_077806553.1">
    <property type="nucleotide sequence ID" value="NZ_BJXS01000002.1"/>
</dbReference>
<organism evidence="1 2">
    <name type="scientific">Neoasaia chiangmaiensis</name>
    <dbReference type="NCBI Taxonomy" id="320497"/>
    <lineage>
        <taxon>Bacteria</taxon>
        <taxon>Pseudomonadati</taxon>
        <taxon>Pseudomonadota</taxon>
        <taxon>Alphaproteobacteria</taxon>
        <taxon>Acetobacterales</taxon>
        <taxon>Acetobacteraceae</taxon>
        <taxon>Neoasaia</taxon>
    </lineage>
</organism>